<dbReference type="SUPFAM" id="SSF53335">
    <property type="entry name" value="S-adenosyl-L-methionine-dependent methyltransferases"/>
    <property type="match status" value="1"/>
</dbReference>
<dbReference type="GO" id="GO:0008168">
    <property type="term" value="F:methyltransferase activity"/>
    <property type="evidence" value="ECO:0007669"/>
    <property type="project" value="UniProtKB-KW"/>
</dbReference>
<dbReference type="Gene3D" id="3.40.50.150">
    <property type="entry name" value="Vaccinia Virus protein VP39"/>
    <property type="match status" value="1"/>
</dbReference>
<dbReference type="GO" id="GO:0032259">
    <property type="term" value="P:methylation"/>
    <property type="evidence" value="ECO:0007669"/>
    <property type="project" value="UniProtKB-KW"/>
</dbReference>
<evidence type="ECO:0000313" key="2">
    <source>
        <dbReference type="Proteomes" id="UP000001036"/>
    </source>
</evidence>
<organism evidence="1 2">
    <name type="scientific">Cellvibrio japonicus (strain Ueda107)</name>
    <name type="common">Pseudomonas fluorescens subsp. cellulosa</name>
    <dbReference type="NCBI Taxonomy" id="498211"/>
    <lineage>
        <taxon>Bacteria</taxon>
        <taxon>Pseudomonadati</taxon>
        <taxon>Pseudomonadota</taxon>
        <taxon>Gammaproteobacteria</taxon>
        <taxon>Cellvibrionales</taxon>
        <taxon>Cellvibrionaceae</taxon>
        <taxon>Cellvibrio</taxon>
    </lineage>
</organism>
<sequence>MNRDFCALNARAVAPLFWPDVGFYDRAASRLAALLNVDGAIRFNPLMERSYLRANRWIDFHCLAFFAHYPKAMAVELGAGLSTRFHRLSEQHEWPQFSWVDVDAPDIVQLKMDAMPLIDNYQLISNTASPQAVVNTCGWQGTTPLLVSIDGISREQDHKACLALLQELLRLRQPGVEIALLLAGQIHERRSGYKSWWRFWKRQSGMINWPQVIAGLGGEIKQLETFRPGKYSCQSVTCISASFSE</sequence>
<dbReference type="HOGENOM" id="CLU_1132009_0_0_6"/>
<keyword evidence="2" id="KW-1185">Reference proteome</keyword>
<gene>
    <name evidence="1" type="ordered locus">CJA_1282</name>
</gene>
<dbReference type="AlphaFoldDB" id="B3PCG5"/>
<dbReference type="STRING" id="498211.CJA_1282"/>
<reference evidence="1 2" key="1">
    <citation type="journal article" date="2008" name="J. Bacteriol.">
        <title>Insights into plant cell wall degradation from the genome sequence of the soil bacterium Cellvibrio japonicus.</title>
        <authorList>
            <person name="Deboy R.T."/>
            <person name="Mongodin E.F."/>
            <person name="Fouts D.E."/>
            <person name="Tailford L.E."/>
            <person name="Khouri H."/>
            <person name="Emerson J.B."/>
            <person name="Mohamoud Y."/>
            <person name="Watkins K."/>
            <person name="Henrissat B."/>
            <person name="Gilbert H.J."/>
            <person name="Nelson K.E."/>
        </authorList>
    </citation>
    <scope>NUCLEOTIDE SEQUENCE [LARGE SCALE GENOMIC DNA]</scope>
    <source>
        <strain evidence="1 2">Ueda107</strain>
    </source>
</reference>
<dbReference type="Proteomes" id="UP000001036">
    <property type="component" value="Chromosome"/>
</dbReference>
<proteinExistence type="predicted"/>
<protein>
    <submittedName>
        <fullName evidence="1">Conserved domain protein</fullName>
    </submittedName>
</protein>
<dbReference type="eggNOG" id="COG3315">
    <property type="taxonomic scope" value="Bacteria"/>
</dbReference>
<dbReference type="KEGG" id="cja:CJA_1282"/>
<dbReference type="InterPro" id="IPR029063">
    <property type="entry name" value="SAM-dependent_MTases_sf"/>
</dbReference>
<name>B3PCG5_CELJU</name>
<accession>B3PCG5</accession>
<evidence type="ECO:0000313" key="1">
    <source>
        <dbReference type="EMBL" id="ACE86213.1"/>
    </source>
</evidence>
<dbReference type="EMBL" id="CP000934">
    <property type="protein sequence ID" value="ACE86213.1"/>
    <property type="molecule type" value="Genomic_DNA"/>
</dbReference>